<dbReference type="AlphaFoldDB" id="A0A0M9VTF9"/>
<protein>
    <submittedName>
        <fullName evidence="2">Uncharacterized protein</fullName>
    </submittedName>
</protein>
<organism evidence="2 3">
    <name type="scientific">Escovopsis weberi</name>
    <dbReference type="NCBI Taxonomy" id="150374"/>
    <lineage>
        <taxon>Eukaryota</taxon>
        <taxon>Fungi</taxon>
        <taxon>Dikarya</taxon>
        <taxon>Ascomycota</taxon>
        <taxon>Pezizomycotina</taxon>
        <taxon>Sordariomycetes</taxon>
        <taxon>Hypocreomycetidae</taxon>
        <taxon>Hypocreales</taxon>
        <taxon>Hypocreaceae</taxon>
        <taxon>Escovopsis</taxon>
    </lineage>
</organism>
<feature type="compositionally biased region" description="Basic and acidic residues" evidence="1">
    <location>
        <begin position="78"/>
        <end position="107"/>
    </location>
</feature>
<dbReference type="Proteomes" id="UP000053831">
    <property type="component" value="Unassembled WGS sequence"/>
</dbReference>
<proteinExistence type="predicted"/>
<comment type="caution">
    <text evidence="2">The sequence shown here is derived from an EMBL/GenBank/DDBJ whole genome shotgun (WGS) entry which is preliminary data.</text>
</comment>
<feature type="region of interest" description="Disordered" evidence="1">
    <location>
        <begin position="1"/>
        <end position="107"/>
    </location>
</feature>
<dbReference type="EMBL" id="LGSR01000020">
    <property type="protein sequence ID" value="KOS18769.1"/>
    <property type="molecule type" value="Genomic_DNA"/>
</dbReference>
<feature type="compositionally biased region" description="Low complexity" evidence="1">
    <location>
        <begin position="46"/>
        <end position="71"/>
    </location>
</feature>
<evidence type="ECO:0000256" key="1">
    <source>
        <dbReference type="SAM" id="MobiDB-lite"/>
    </source>
</evidence>
<sequence length="144" mass="15238">MPDSCVKADGNAAKDAQAKVSPEKPAEEGAAQLPRFLELTPPLAKPAPAAEEPAPASKPASPEKPAALEKPMALRKPMTPDKEAPKVKVKEVPAADAKDGGDADKIPPHIRKVMQERENGLAAAKARLAFLQEQHIADADSDYH</sequence>
<evidence type="ECO:0000313" key="2">
    <source>
        <dbReference type="EMBL" id="KOS18769.1"/>
    </source>
</evidence>
<gene>
    <name evidence="2" type="ORF">ESCO_000209</name>
</gene>
<reference evidence="2 3" key="1">
    <citation type="submission" date="2015-07" db="EMBL/GenBank/DDBJ databases">
        <title>The genome of the fungus Escovopsis weberi, a specialized disease agent of ant agriculture.</title>
        <authorList>
            <person name="de Man T.J."/>
            <person name="Stajich J.E."/>
            <person name="Kubicek C.P."/>
            <person name="Chenthamara K."/>
            <person name="Atanasova L."/>
            <person name="Druzhinina I.S."/>
            <person name="Birnbaum S."/>
            <person name="Barribeau S.M."/>
            <person name="Teiling C."/>
            <person name="Suen G."/>
            <person name="Currie C."/>
            <person name="Gerardo N.M."/>
        </authorList>
    </citation>
    <scope>NUCLEOTIDE SEQUENCE [LARGE SCALE GENOMIC DNA]</scope>
</reference>
<evidence type="ECO:0000313" key="3">
    <source>
        <dbReference type="Proteomes" id="UP000053831"/>
    </source>
</evidence>
<name>A0A0M9VTF9_ESCWE</name>
<keyword evidence="3" id="KW-1185">Reference proteome</keyword>
<accession>A0A0M9VTF9</accession>